<keyword evidence="1" id="KW-0808">Transferase</keyword>
<dbReference type="AlphaFoldDB" id="A0A2P2M429"/>
<sequence>MMEAAILLQELLFVSLRLPGIKGYSSLVRLASCPTRMVNLILYSRGNQYELRLHTFAVTAA</sequence>
<reference evidence="1" key="1">
    <citation type="submission" date="2018-02" db="EMBL/GenBank/DDBJ databases">
        <title>Rhizophora mucronata_Transcriptome.</title>
        <authorList>
            <person name="Meera S.P."/>
            <person name="Sreeshan A."/>
            <person name="Augustine A."/>
        </authorList>
    </citation>
    <scope>NUCLEOTIDE SEQUENCE</scope>
    <source>
        <tissue evidence="1">Leaf</tissue>
    </source>
</reference>
<protein>
    <submittedName>
        <fullName evidence="1">Phosphatidylinositol:ceramide inositolphosphotransferase 1</fullName>
    </submittedName>
</protein>
<name>A0A2P2M429_RHIMU</name>
<accession>A0A2P2M429</accession>
<proteinExistence type="predicted"/>
<dbReference type="GO" id="GO:0016740">
    <property type="term" value="F:transferase activity"/>
    <property type="evidence" value="ECO:0007669"/>
    <property type="project" value="UniProtKB-KW"/>
</dbReference>
<organism evidence="1">
    <name type="scientific">Rhizophora mucronata</name>
    <name type="common">Asiatic mangrove</name>
    <dbReference type="NCBI Taxonomy" id="61149"/>
    <lineage>
        <taxon>Eukaryota</taxon>
        <taxon>Viridiplantae</taxon>
        <taxon>Streptophyta</taxon>
        <taxon>Embryophyta</taxon>
        <taxon>Tracheophyta</taxon>
        <taxon>Spermatophyta</taxon>
        <taxon>Magnoliopsida</taxon>
        <taxon>eudicotyledons</taxon>
        <taxon>Gunneridae</taxon>
        <taxon>Pentapetalae</taxon>
        <taxon>rosids</taxon>
        <taxon>fabids</taxon>
        <taxon>Malpighiales</taxon>
        <taxon>Rhizophoraceae</taxon>
        <taxon>Rhizophora</taxon>
    </lineage>
</organism>
<evidence type="ECO:0000313" key="1">
    <source>
        <dbReference type="EMBL" id="MBX24958.1"/>
    </source>
</evidence>
<dbReference type="EMBL" id="GGEC01044474">
    <property type="protein sequence ID" value="MBX24958.1"/>
    <property type="molecule type" value="Transcribed_RNA"/>
</dbReference>